<evidence type="ECO:0000313" key="6">
    <source>
        <dbReference type="EMBL" id="EGC21332.1"/>
    </source>
</evidence>
<dbReference type="eggNOG" id="COG4771">
    <property type="taxonomic scope" value="Bacteria"/>
</dbReference>
<comment type="subcellular location">
    <subcellularLocation>
        <location evidence="1">Cell outer membrane</location>
    </subcellularLocation>
</comment>
<dbReference type="RefSeq" id="WP_007367624.1">
    <property type="nucleotide sequence ID" value="NZ_GL872283.1"/>
</dbReference>
<feature type="chain" id="PRO_5003252041" description="Outer membrane protein beta-barrel domain-containing protein" evidence="4">
    <location>
        <begin position="22"/>
        <end position="766"/>
    </location>
</feature>
<dbReference type="SUPFAM" id="SSF56935">
    <property type="entry name" value="Porins"/>
    <property type="match status" value="1"/>
</dbReference>
<dbReference type="EMBL" id="AEWX01000001">
    <property type="protein sequence ID" value="EGC21332.1"/>
    <property type="molecule type" value="Genomic_DNA"/>
</dbReference>
<evidence type="ECO:0000256" key="4">
    <source>
        <dbReference type="SAM" id="SignalP"/>
    </source>
</evidence>
<keyword evidence="4" id="KW-0732">Signal</keyword>
<dbReference type="SUPFAM" id="SSF49464">
    <property type="entry name" value="Carboxypeptidase regulatory domain-like"/>
    <property type="match status" value="1"/>
</dbReference>
<reference evidence="6 7" key="1">
    <citation type="submission" date="2011-01" db="EMBL/GenBank/DDBJ databases">
        <authorList>
            <person name="Muzny D."/>
            <person name="Qin X."/>
            <person name="Deng J."/>
            <person name="Jiang H."/>
            <person name="Liu Y."/>
            <person name="Qu J."/>
            <person name="Song X.-Z."/>
            <person name="Zhang L."/>
            <person name="Thornton R."/>
            <person name="Coyle M."/>
            <person name="Francisco L."/>
            <person name="Jackson L."/>
            <person name="Javaid M."/>
            <person name="Korchina V."/>
            <person name="Kovar C."/>
            <person name="Mata R."/>
            <person name="Mathew T."/>
            <person name="Ngo R."/>
            <person name="Nguyen L."/>
            <person name="Nguyen N."/>
            <person name="Okwuonu G."/>
            <person name="Ongeri F."/>
            <person name="Pham C."/>
            <person name="Simmons D."/>
            <person name="Wilczek-Boney K."/>
            <person name="Hale W."/>
            <person name="Jakkamsetti A."/>
            <person name="Pham P."/>
            <person name="Ruth R."/>
            <person name="San Lucas F."/>
            <person name="Warren J."/>
            <person name="Zhang J."/>
            <person name="Zhao Z."/>
            <person name="Zhou C."/>
            <person name="Zhu D."/>
            <person name="Lee S."/>
            <person name="Bess C."/>
            <person name="Blankenburg K."/>
            <person name="Forbes L."/>
            <person name="Fu Q."/>
            <person name="Gubbala S."/>
            <person name="Hirani K."/>
            <person name="Jayaseelan J.C."/>
            <person name="Lara F."/>
            <person name="Munidasa M."/>
            <person name="Palculict T."/>
            <person name="Patil S."/>
            <person name="Pu L.-L."/>
            <person name="Saada N."/>
            <person name="Tang L."/>
            <person name="Weissenberger G."/>
            <person name="Zhu Y."/>
            <person name="Hemphill L."/>
            <person name="Shang Y."/>
            <person name="Youmans B."/>
            <person name="Ayvaz T."/>
            <person name="Ross M."/>
            <person name="Santibanez J."/>
            <person name="Aqrawi P."/>
            <person name="Gross S."/>
            <person name="Joshi V."/>
            <person name="Fowler G."/>
            <person name="Nazareth L."/>
            <person name="Reid J."/>
            <person name="Worley K."/>
            <person name="Petrosino J."/>
            <person name="Highlander S."/>
            <person name="Gibbs R."/>
        </authorList>
    </citation>
    <scope>NUCLEOTIDE SEQUENCE [LARGE SCALE GENOMIC DNA]</scope>
    <source>
        <strain evidence="6 7">DSM 16608</strain>
    </source>
</reference>
<evidence type="ECO:0000313" key="7">
    <source>
        <dbReference type="Proteomes" id="UP000005697"/>
    </source>
</evidence>
<protein>
    <recommendedName>
        <fullName evidence="5">Outer membrane protein beta-barrel domain-containing protein</fullName>
    </recommendedName>
</protein>
<dbReference type="Gene3D" id="2.40.170.20">
    <property type="entry name" value="TonB-dependent receptor, beta-barrel domain"/>
    <property type="match status" value="1"/>
</dbReference>
<dbReference type="HOGENOM" id="CLU_367551_0_0_10"/>
<keyword evidence="7" id="KW-1185">Reference proteome</keyword>
<dbReference type="GO" id="GO:0009279">
    <property type="term" value="C:cell outer membrane"/>
    <property type="evidence" value="ECO:0007669"/>
    <property type="project" value="UniProtKB-SubCell"/>
</dbReference>
<feature type="domain" description="Outer membrane protein beta-barrel" evidence="5">
    <location>
        <begin position="375"/>
        <end position="743"/>
    </location>
</feature>
<name>F0F3B6_9BACT</name>
<keyword evidence="3" id="KW-0998">Cell outer membrane</keyword>
<dbReference type="Pfam" id="PF14905">
    <property type="entry name" value="OMP_b-brl_3"/>
    <property type="match status" value="1"/>
</dbReference>
<proteinExistence type="predicted"/>
<dbReference type="InterPro" id="IPR041700">
    <property type="entry name" value="OMP_b-brl_3"/>
</dbReference>
<evidence type="ECO:0000256" key="2">
    <source>
        <dbReference type="ARBA" id="ARBA00023136"/>
    </source>
</evidence>
<dbReference type="Proteomes" id="UP000005697">
    <property type="component" value="Unassembled WGS sequence"/>
</dbReference>
<accession>F0F3B6</accession>
<evidence type="ECO:0000256" key="3">
    <source>
        <dbReference type="ARBA" id="ARBA00023237"/>
    </source>
</evidence>
<organism evidence="6 7">
    <name type="scientific">Prevotella multiformis DSM 16608</name>
    <dbReference type="NCBI Taxonomy" id="888743"/>
    <lineage>
        <taxon>Bacteria</taxon>
        <taxon>Pseudomonadati</taxon>
        <taxon>Bacteroidota</taxon>
        <taxon>Bacteroidia</taxon>
        <taxon>Bacteroidales</taxon>
        <taxon>Prevotellaceae</taxon>
        <taxon>Prevotella</taxon>
    </lineage>
</organism>
<evidence type="ECO:0000256" key="1">
    <source>
        <dbReference type="ARBA" id="ARBA00004442"/>
    </source>
</evidence>
<dbReference type="STRING" id="888743.HMPREF9141_0082"/>
<dbReference type="InterPro" id="IPR036942">
    <property type="entry name" value="Beta-barrel_TonB_sf"/>
</dbReference>
<gene>
    <name evidence="6" type="ORF">HMPREF9141_0082</name>
</gene>
<keyword evidence="2" id="KW-0472">Membrane</keyword>
<sequence>MAKKTVYIMSFLFFATLPLFGQVVDGYVFDEIDSTAIANVLVKVDNNSELFALTDSHGYFKLDSVALKDSHIISMSHISFNSLTTKLTSNGTTYYLKPKYEMLNEVVVESNWIYRKDGMVVVDFGKMKMEQNLQLSDALRHIPGIVKNSNGNYSLGGKNAVIYVNNVKQNISPQSLEAFLESLPANIVANIELTFVNSGKYSASTEAVININTKSNIPLGQSVQPYAFTSIFPHGMYDTGGNIFYMVKKSRWLYNGTLSFANERIYKSSTDSLSYNGLKILDDHNFSDGRNNVFTYRGSTIYEFTNKSKLSLNAFVYYDKGSADLIWNNYNINQYTANKHAHSDLYNISLSYTLPSINKRANGHLTYAFSYGNDNSKLDYLAKDEVYKSSDLRMSGYMNTFNIDLNSEVKSFLFSYGLQVDYNKVKDHVIYSHVNMDRNDVDESFSGHEVLTGLYAQAKYTFSKRVSTRLGLRMENTQYTYSSTTNNNSNHYVNFFPSLLTYINLNNYNSIIGIVSNINRPKYSWMVYGERQANDMVSMYGNRDLKPNKAYGFVIYNTLFKYMNLNFSYILTYDFIGNVFSSNGKHLSSTYQNIADQQTFKTNIVIPYRFADKKIMGQFQFNLAYDKLYNFKNQFSLPADRKCSYVNYNIHSNISYSPASRIYLSIDGNYYPTYKSSLMNAAANGSLDFELQYMMLKEKNLQLRLTLNDVFARDAKRVFYYVDGQYSSYQRHIGPIFRLSLKYVFNKGQRVVDEYRDYTPSNGRLR</sequence>
<dbReference type="InterPro" id="IPR008969">
    <property type="entry name" value="CarboxyPept-like_regulatory"/>
</dbReference>
<evidence type="ECO:0000259" key="5">
    <source>
        <dbReference type="Pfam" id="PF14905"/>
    </source>
</evidence>
<dbReference type="AlphaFoldDB" id="F0F3B6"/>
<feature type="signal peptide" evidence="4">
    <location>
        <begin position="1"/>
        <end position="21"/>
    </location>
</feature>
<comment type="caution">
    <text evidence="6">The sequence shown here is derived from an EMBL/GenBank/DDBJ whole genome shotgun (WGS) entry which is preliminary data.</text>
</comment>